<evidence type="ECO:0000256" key="4">
    <source>
        <dbReference type="ARBA" id="ARBA00023136"/>
    </source>
</evidence>
<evidence type="ECO:0000256" key="2">
    <source>
        <dbReference type="ARBA" id="ARBA00022692"/>
    </source>
</evidence>
<dbReference type="Proteomes" id="UP000505355">
    <property type="component" value="Chromosome"/>
</dbReference>
<dbReference type="KEGG" id="mmab:HQ865_10500"/>
<keyword evidence="4 5" id="KW-0472">Membrane</keyword>
<evidence type="ECO:0000256" key="3">
    <source>
        <dbReference type="ARBA" id="ARBA00022989"/>
    </source>
</evidence>
<feature type="transmembrane region" description="Helical" evidence="5">
    <location>
        <begin position="143"/>
        <end position="162"/>
    </location>
</feature>
<dbReference type="InterPro" id="IPR019109">
    <property type="entry name" value="MamF_MmsF"/>
</dbReference>
<evidence type="ECO:0000256" key="5">
    <source>
        <dbReference type="SAM" id="Phobius"/>
    </source>
</evidence>
<feature type="transmembrane region" description="Helical" evidence="5">
    <location>
        <begin position="110"/>
        <end position="131"/>
    </location>
</feature>
<dbReference type="Gene3D" id="1.10.260.40">
    <property type="entry name" value="lambda repressor-like DNA-binding domains"/>
    <property type="match status" value="1"/>
</dbReference>
<accession>A0A7D4TMM4</accession>
<protein>
    <submittedName>
        <fullName evidence="7">Helix-turn-helix domain-containing protein</fullName>
    </submittedName>
</protein>
<gene>
    <name evidence="7" type="ORF">HQ865_10500</name>
</gene>
<dbReference type="InterPro" id="IPR010982">
    <property type="entry name" value="Lambda_DNA-bd_dom_sf"/>
</dbReference>
<keyword evidence="8" id="KW-1185">Reference proteome</keyword>
<dbReference type="Pfam" id="PF09685">
    <property type="entry name" value="MamF_MmsF"/>
    <property type="match status" value="1"/>
</dbReference>
<sequence>MSRLLAIRQKLNLTQEELFEKSGVSVRTIQRIEAGTNPKGYTLKALAKGLGISEDELTGKQEAISAKDTKWLKLINLSAFPFMFAPPLNIVVPLLIMFAKKQFNPLTRKIVTIQIVWTLIAVVLVLSVMMLNDWFAIRSKYMMLIPIVWVLVNTFIILINAVTIDRNKVLRIDIGFSII</sequence>
<dbReference type="SMART" id="SM00530">
    <property type="entry name" value="HTH_XRE"/>
    <property type="match status" value="1"/>
</dbReference>
<dbReference type="GO" id="GO:0003677">
    <property type="term" value="F:DNA binding"/>
    <property type="evidence" value="ECO:0007669"/>
    <property type="project" value="InterPro"/>
</dbReference>
<dbReference type="Pfam" id="PF01381">
    <property type="entry name" value="HTH_3"/>
    <property type="match status" value="1"/>
</dbReference>
<keyword evidence="2 5" id="KW-0812">Transmembrane</keyword>
<evidence type="ECO:0000259" key="6">
    <source>
        <dbReference type="PROSITE" id="PS50943"/>
    </source>
</evidence>
<dbReference type="EMBL" id="CP054139">
    <property type="protein sequence ID" value="QKJ30173.1"/>
    <property type="molecule type" value="Genomic_DNA"/>
</dbReference>
<dbReference type="AlphaFoldDB" id="A0A7D4TMM4"/>
<dbReference type="RefSeq" id="WP_173414860.1">
    <property type="nucleotide sequence ID" value="NZ_CP054139.1"/>
</dbReference>
<dbReference type="InterPro" id="IPR001387">
    <property type="entry name" value="Cro/C1-type_HTH"/>
</dbReference>
<evidence type="ECO:0000313" key="7">
    <source>
        <dbReference type="EMBL" id="QKJ30173.1"/>
    </source>
</evidence>
<dbReference type="SUPFAM" id="SSF47413">
    <property type="entry name" value="lambda repressor-like DNA-binding domains"/>
    <property type="match status" value="1"/>
</dbReference>
<dbReference type="CDD" id="cd00093">
    <property type="entry name" value="HTH_XRE"/>
    <property type="match status" value="1"/>
</dbReference>
<name>A0A7D4TMM4_9SPHI</name>
<evidence type="ECO:0000256" key="1">
    <source>
        <dbReference type="ARBA" id="ARBA00004141"/>
    </source>
</evidence>
<feature type="domain" description="HTH cro/C1-type" evidence="6">
    <location>
        <begin position="4"/>
        <end position="57"/>
    </location>
</feature>
<organism evidence="7 8">
    <name type="scientific">Mucilaginibacter mali</name>
    <dbReference type="NCBI Taxonomy" id="2740462"/>
    <lineage>
        <taxon>Bacteria</taxon>
        <taxon>Pseudomonadati</taxon>
        <taxon>Bacteroidota</taxon>
        <taxon>Sphingobacteriia</taxon>
        <taxon>Sphingobacteriales</taxon>
        <taxon>Sphingobacteriaceae</taxon>
        <taxon>Mucilaginibacter</taxon>
    </lineage>
</organism>
<dbReference type="PROSITE" id="PS50943">
    <property type="entry name" value="HTH_CROC1"/>
    <property type="match status" value="1"/>
</dbReference>
<proteinExistence type="predicted"/>
<reference evidence="7 8" key="1">
    <citation type="submission" date="2020-05" db="EMBL/GenBank/DDBJ databases">
        <title>Mucilaginibacter mali sp. nov.</title>
        <authorList>
            <person name="Kim H.S."/>
            <person name="Lee K.C."/>
            <person name="Suh M.K."/>
            <person name="Kim J.-S."/>
            <person name="Han K.-I."/>
            <person name="Eom M.K."/>
            <person name="Shin Y.K."/>
            <person name="Lee J.-S."/>
        </authorList>
    </citation>
    <scope>NUCLEOTIDE SEQUENCE [LARGE SCALE GENOMIC DNA]</scope>
    <source>
        <strain evidence="7 8">G2-14</strain>
    </source>
</reference>
<comment type="subcellular location">
    <subcellularLocation>
        <location evidence="1">Membrane</location>
        <topology evidence="1">Multi-pass membrane protein</topology>
    </subcellularLocation>
</comment>
<evidence type="ECO:0000313" key="8">
    <source>
        <dbReference type="Proteomes" id="UP000505355"/>
    </source>
</evidence>
<feature type="transmembrane region" description="Helical" evidence="5">
    <location>
        <begin position="79"/>
        <end position="98"/>
    </location>
</feature>
<keyword evidence="3 5" id="KW-1133">Transmembrane helix</keyword>